<organism evidence="1 2">
    <name type="scientific">Janthinobacterium svalbardensis</name>
    <dbReference type="NCBI Taxonomy" id="368607"/>
    <lineage>
        <taxon>Bacteria</taxon>
        <taxon>Pseudomonadati</taxon>
        <taxon>Pseudomonadota</taxon>
        <taxon>Betaproteobacteria</taxon>
        <taxon>Burkholderiales</taxon>
        <taxon>Oxalobacteraceae</taxon>
        <taxon>Janthinobacterium</taxon>
    </lineage>
</organism>
<proteinExistence type="predicted"/>
<gene>
    <name evidence="1" type="ORF">CNX70_20980</name>
</gene>
<sequence length="92" mass="9860">MGILAAAGAVGELGVGMLFATPCMLAKNVRFRRVFARRASKSAAMLTFSLTIMVQRDNVWDALNTPKPYGQVATGTQGHPRQDALSFVGSLF</sequence>
<protein>
    <submittedName>
        <fullName evidence="1">Uncharacterized protein</fullName>
    </submittedName>
</protein>
<evidence type="ECO:0000313" key="1">
    <source>
        <dbReference type="EMBL" id="ATD62343.1"/>
    </source>
</evidence>
<evidence type="ECO:0000313" key="2">
    <source>
        <dbReference type="Proteomes" id="UP000218437"/>
    </source>
</evidence>
<dbReference type="KEGG" id="jsv:CNX70_20980"/>
<accession>A0A290WZQ5</accession>
<keyword evidence="2" id="KW-1185">Reference proteome</keyword>
<name>A0A290WZQ5_9BURK</name>
<reference evidence="1 2" key="1">
    <citation type="submission" date="2017-09" db="EMBL/GenBank/DDBJ databases">
        <title>Complete genome sequence of Janthinobacterium svalbardensis PAMC 27463.</title>
        <authorList>
            <person name="Cho Y.-J."/>
            <person name="Cho A."/>
            <person name="Kim O.-S."/>
            <person name="Lee J.-I."/>
        </authorList>
    </citation>
    <scope>NUCLEOTIDE SEQUENCE [LARGE SCALE GENOMIC DNA]</scope>
    <source>
        <strain evidence="1 2">PAMC 27463</strain>
    </source>
</reference>
<dbReference type="Proteomes" id="UP000218437">
    <property type="component" value="Chromosome"/>
</dbReference>
<dbReference type="EMBL" id="CP023422">
    <property type="protein sequence ID" value="ATD62343.1"/>
    <property type="molecule type" value="Genomic_DNA"/>
</dbReference>
<dbReference type="AlphaFoldDB" id="A0A290WZQ5"/>